<evidence type="ECO:0000256" key="2">
    <source>
        <dbReference type="ARBA" id="ARBA00022723"/>
    </source>
</evidence>
<dbReference type="GO" id="GO:0046872">
    <property type="term" value="F:metal ion binding"/>
    <property type="evidence" value="ECO:0007669"/>
    <property type="project" value="UniProtKB-KW"/>
</dbReference>
<dbReference type="OrthoDB" id="288590at2759"/>
<protein>
    <recommendedName>
        <fullName evidence="6">Fe2OG dioxygenase domain-containing protein</fullName>
    </recommendedName>
</protein>
<gene>
    <name evidence="7" type="ORF">LUZ63_002674</name>
</gene>
<dbReference type="AlphaFoldDB" id="A0A9Q0CZ95"/>
<accession>A0A9Q0CZ95</accession>
<evidence type="ECO:0000256" key="4">
    <source>
        <dbReference type="ARBA" id="ARBA00023004"/>
    </source>
</evidence>
<name>A0A9Q0CZ95_9POAL</name>
<keyword evidence="2 5" id="KW-0479">Metal-binding</keyword>
<organism evidence="7 8">
    <name type="scientific">Rhynchospora breviuscula</name>
    <dbReference type="NCBI Taxonomy" id="2022672"/>
    <lineage>
        <taxon>Eukaryota</taxon>
        <taxon>Viridiplantae</taxon>
        <taxon>Streptophyta</taxon>
        <taxon>Embryophyta</taxon>
        <taxon>Tracheophyta</taxon>
        <taxon>Spermatophyta</taxon>
        <taxon>Magnoliopsida</taxon>
        <taxon>Liliopsida</taxon>
        <taxon>Poales</taxon>
        <taxon>Cyperaceae</taxon>
        <taxon>Cyperoideae</taxon>
        <taxon>Rhynchosporeae</taxon>
        <taxon>Rhynchospora</taxon>
    </lineage>
</organism>
<evidence type="ECO:0000256" key="3">
    <source>
        <dbReference type="ARBA" id="ARBA00023002"/>
    </source>
</evidence>
<dbReference type="InterPro" id="IPR050295">
    <property type="entry name" value="Plant_2OG-oxidoreductases"/>
</dbReference>
<dbReference type="InterPro" id="IPR026992">
    <property type="entry name" value="DIOX_N"/>
</dbReference>
<sequence length="415" mass="47091">MTMQTCHKKSSIKGKLFSLVVFKYKRDTLVHRSNFKTELRSVLRKLQGRRRIMETTEANERPKILGGCMKTRNVQALAADHNLLTADILEKYIRPEMAVDDVLLENNSEEIPVIDMSRLMDEVSREEEASKLKCACEDWGFFQLVNHGVPEKVIEELKEDLMRFYDLPLEKREEVAQLPGDLEGYGQAFIASEEQKLDWADMLYLFTQPPHFRNYKHWPSQPPSFRGSLENYSNATQEVAHCIMGFMATILGIKRETISEIHGSQTVRINYYPPCANGHDKMIGLSPHSDGCGLTLLLQVNPVSGLQIRRNGKWLPIVPLPGALIVNIGDALEILTNGRYKSIEHRAVINAKEERISIAALHSPSFEKTVGPLAEIVGKGTPLFKSVTMPEYVKLFVSQKKIYGKKMVELLKLNP</sequence>
<dbReference type="FunFam" id="2.60.120.330:FF:000001">
    <property type="entry name" value="Protein SRG1"/>
    <property type="match status" value="1"/>
</dbReference>
<evidence type="ECO:0000313" key="8">
    <source>
        <dbReference type="Proteomes" id="UP001151287"/>
    </source>
</evidence>
<evidence type="ECO:0000256" key="5">
    <source>
        <dbReference type="RuleBase" id="RU003682"/>
    </source>
</evidence>
<comment type="similarity">
    <text evidence="1 5">Belongs to the iron/ascorbate-dependent oxidoreductase family.</text>
</comment>
<dbReference type="SUPFAM" id="SSF51197">
    <property type="entry name" value="Clavaminate synthase-like"/>
    <property type="match status" value="1"/>
</dbReference>
<comment type="caution">
    <text evidence="7">The sequence shown here is derived from an EMBL/GenBank/DDBJ whole genome shotgun (WGS) entry which is preliminary data.</text>
</comment>
<evidence type="ECO:0000313" key="7">
    <source>
        <dbReference type="EMBL" id="KAJ1702895.1"/>
    </source>
</evidence>
<reference evidence="7" key="1">
    <citation type="journal article" date="2022" name="Cell">
        <title>Repeat-based holocentromeres influence genome architecture and karyotype evolution.</title>
        <authorList>
            <person name="Hofstatter P.G."/>
            <person name="Thangavel G."/>
            <person name="Lux T."/>
            <person name="Neumann P."/>
            <person name="Vondrak T."/>
            <person name="Novak P."/>
            <person name="Zhang M."/>
            <person name="Costa L."/>
            <person name="Castellani M."/>
            <person name="Scott A."/>
            <person name="Toegelov H."/>
            <person name="Fuchs J."/>
            <person name="Mata-Sucre Y."/>
            <person name="Dias Y."/>
            <person name="Vanzela A.L.L."/>
            <person name="Huettel B."/>
            <person name="Almeida C.C.S."/>
            <person name="Simkova H."/>
            <person name="Souza G."/>
            <person name="Pedrosa-Harand A."/>
            <person name="Macas J."/>
            <person name="Mayer K.F.X."/>
            <person name="Houben A."/>
            <person name="Marques A."/>
        </authorList>
    </citation>
    <scope>NUCLEOTIDE SEQUENCE</scope>
    <source>
        <strain evidence="7">RhyBre1mFocal</strain>
    </source>
</reference>
<feature type="domain" description="Fe2OG dioxygenase" evidence="6">
    <location>
        <begin position="263"/>
        <end position="364"/>
    </location>
</feature>
<dbReference type="PROSITE" id="PS51471">
    <property type="entry name" value="FE2OG_OXY"/>
    <property type="match status" value="1"/>
</dbReference>
<evidence type="ECO:0000259" key="6">
    <source>
        <dbReference type="PROSITE" id="PS51471"/>
    </source>
</evidence>
<keyword evidence="4 5" id="KW-0408">Iron</keyword>
<dbReference type="Pfam" id="PF03171">
    <property type="entry name" value="2OG-FeII_Oxy"/>
    <property type="match status" value="1"/>
</dbReference>
<keyword evidence="3 5" id="KW-0560">Oxidoreductase</keyword>
<dbReference type="InterPro" id="IPR044861">
    <property type="entry name" value="IPNS-like_FE2OG_OXY"/>
</dbReference>
<dbReference type="GO" id="GO:0016491">
    <property type="term" value="F:oxidoreductase activity"/>
    <property type="evidence" value="ECO:0007669"/>
    <property type="project" value="UniProtKB-KW"/>
</dbReference>
<dbReference type="Gene3D" id="2.60.120.330">
    <property type="entry name" value="B-lactam Antibiotic, Isopenicillin N Synthase, Chain"/>
    <property type="match status" value="1"/>
</dbReference>
<evidence type="ECO:0000256" key="1">
    <source>
        <dbReference type="ARBA" id="ARBA00008056"/>
    </source>
</evidence>
<dbReference type="InterPro" id="IPR027443">
    <property type="entry name" value="IPNS-like_sf"/>
</dbReference>
<dbReference type="PANTHER" id="PTHR47991">
    <property type="entry name" value="OXOGLUTARATE/IRON-DEPENDENT DIOXYGENASE"/>
    <property type="match status" value="1"/>
</dbReference>
<proteinExistence type="inferred from homology"/>
<dbReference type="InterPro" id="IPR005123">
    <property type="entry name" value="Oxoglu/Fe-dep_dioxygenase_dom"/>
</dbReference>
<dbReference type="EMBL" id="JAMQYH010000001">
    <property type="protein sequence ID" value="KAJ1702895.1"/>
    <property type="molecule type" value="Genomic_DNA"/>
</dbReference>
<keyword evidence="8" id="KW-1185">Reference proteome</keyword>
<dbReference type="Proteomes" id="UP001151287">
    <property type="component" value="Unassembled WGS sequence"/>
</dbReference>
<dbReference type="Pfam" id="PF14226">
    <property type="entry name" value="DIOX_N"/>
    <property type="match status" value="1"/>
</dbReference>